<evidence type="ECO:0000256" key="1">
    <source>
        <dbReference type="SAM" id="MobiDB-lite"/>
    </source>
</evidence>
<feature type="compositionally biased region" description="Low complexity" evidence="1">
    <location>
        <begin position="178"/>
        <end position="224"/>
    </location>
</feature>
<dbReference type="Proteomes" id="UP001176521">
    <property type="component" value="Unassembled WGS sequence"/>
</dbReference>
<organism evidence="2 3">
    <name type="scientific">Tilletia horrida</name>
    <dbReference type="NCBI Taxonomy" id="155126"/>
    <lineage>
        <taxon>Eukaryota</taxon>
        <taxon>Fungi</taxon>
        <taxon>Dikarya</taxon>
        <taxon>Basidiomycota</taxon>
        <taxon>Ustilaginomycotina</taxon>
        <taxon>Exobasidiomycetes</taxon>
        <taxon>Tilletiales</taxon>
        <taxon>Tilletiaceae</taxon>
        <taxon>Tilletia</taxon>
    </lineage>
</organism>
<dbReference type="AlphaFoldDB" id="A0AAN6GI06"/>
<reference evidence="2" key="1">
    <citation type="journal article" date="2023" name="PhytoFront">
        <title>Draft Genome Resources of Seven Strains of Tilletia horrida, Causal Agent of Kernel Smut of Rice.</title>
        <authorList>
            <person name="Khanal S."/>
            <person name="Antony Babu S."/>
            <person name="Zhou X.G."/>
        </authorList>
    </citation>
    <scope>NUCLEOTIDE SEQUENCE</scope>
    <source>
        <strain evidence="2">TX3</strain>
    </source>
</reference>
<name>A0AAN6GI06_9BASI</name>
<evidence type="ECO:0000313" key="2">
    <source>
        <dbReference type="EMBL" id="KAK0541062.1"/>
    </source>
</evidence>
<gene>
    <name evidence="2" type="ORF">OC842_000151</name>
</gene>
<protein>
    <submittedName>
        <fullName evidence="2">Uncharacterized protein</fullName>
    </submittedName>
</protein>
<keyword evidence="3" id="KW-1185">Reference proteome</keyword>
<proteinExistence type="predicted"/>
<feature type="region of interest" description="Disordered" evidence="1">
    <location>
        <begin position="176"/>
        <end position="328"/>
    </location>
</feature>
<feature type="compositionally biased region" description="Basic residues" evidence="1">
    <location>
        <begin position="225"/>
        <end position="239"/>
    </location>
</feature>
<accession>A0AAN6GI06</accession>
<comment type="caution">
    <text evidence="2">The sequence shown here is derived from an EMBL/GenBank/DDBJ whole genome shotgun (WGS) entry which is preliminary data.</text>
</comment>
<evidence type="ECO:0000313" key="3">
    <source>
        <dbReference type="Proteomes" id="UP001176521"/>
    </source>
</evidence>
<feature type="compositionally biased region" description="Acidic residues" evidence="1">
    <location>
        <begin position="277"/>
        <end position="304"/>
    </location>
</feature>
<dbReference type="EMBL" id="JAPDMQ010000004">
    <property type="protein sequence ID" value="KAK0541062.1"/>
    <property type="molecule type" value="Genomic_DNA"/>
</dbReference>
<feature type="compositionally biased region" description="Low complexity" evidence="1">
    <location>
        <begin position="240"/>
        <end position="250"/>
    </location>
</feature>
<sequence length="328" mass="36527">MFAEDSFGAKPGAEPEVQETARTQLVAFRLPTEISGPYARFRVLPQPLTFSALHRHATELFNVPRYHVLMMSFVTKYEPSDLMGRFPLLDEADMAGLRTIEKDKALTNPPCCIIDFKKYNKANGELVEPKVTKGNQHVDRVGPHVKLDHPGALKFKEKRRLKELELELERLAQEEAAARAGPSSSSRHIVVVGQSSRSSGPGPSSSPRKASARRSSSQRTASKTQQRKSKSSTSKKHSAAKNTATASSSKSRGKRPRRGSVDDNSEDSDNRDHEAFSEDSGEEEEEEEEDDDDDVDDDDDDVVDNDYLPDIRPKARRYMKGAEGARRS</sequence>